<evidence type="ECO:0000313" key="2">
    <source>
        <dbReference type="EMBL" id="GJT64388.1"/>
    </source>
</evidence>
<name>A0ABQ5FN69_9ASTR</name>
<dbReference type="Proteomes" id="UP001151760">
    <property type="component" value="Unassembled WGS sequence"/>
</dbReference>
<protein>
    <submittedName>
        <fullName evidence="2">Uncharacterized protein</fullName>
    </submittedName>
</protein>
<proteinExistence type="predicted"/>
<reference evidence="2" key="1">
    <citation type="journal article" date="2022" name="Int. J. Mol. Sci.">
        <title>Draft Genome of Tanacetum Coccineum: Genomic Comparison of Closely Related Tanacetum-Family Plants.</title>
        <authorList>
            <person name="Yamashiro T."/>
            <person name="Shiraishi A."/>
            <person name="Nakayama K."/>
            <person name="Satake H."/>
        </authorList>
    </citation>
    <scope>NUCLEOTIDE SEQUENCE</scope>
</reference>
<feature type="compositionally biased region" description="Basic and acidic residues" evidence="1">
    <location>
        <begin position="1"/>
        <end position="11"/>
    </location>
</feature>
<keyword evidence="3" id="KW-1185">Reference proteome</keyword>
<feature type="non-terminal residue" evidence="2">
    <location>
        <position position="1"/>
    </location>
</feature>
<reference evidence="2" key="2">
    <citation type="submission" date="2022-01" db="EMBL/GenBank/DDBJ databases">
        <authorList>
            <person name="Yamashiro T."/>
            <person name="Shiraishi A."/>
            <person name="Satake H."/>
            <person name="Nakayama K."/>
        </authorList>
    </citation>
    <scope>NUCLEOTIDE SEQUENCE</scope>
</reference>
<accession>A0ABQ5FN69</accession>
<comment type="caution">
    <text evidence="2">The sequence shown here is derived from an EMBL/GenBank/DDBJ whole genome shotgun (WGS) entry which is preliminary data.</text>
</comment>
<gene>
    <name evidence="2" type="ORF">Tco_1015868</name>
</gene>
<feature type="region of interest" description="Disordered" evidence="1">
    <location>
        <begin position="1"/>
        <end position="20"/>
    </location>
</feature>
<organism evidence="2 3">
    <name type="scientific">Tanacetum coccineum</name>
    <dbReference type="NCBI Taxonomy" id="301880"/>
    <lineage>
        <taxon>Eukaryota</taxon>
        <taxon>Viridiplantae</taxon>
        <taxon>Streptophyta</taxon>
        <taxon>Embryophyta</taxon>
        <taxon>Tracheophyta</taxon>
        <taxon>Spermatophyta</taxon>
        <taxon>Magnoliopsida</taxon>
        <taxon>eudicotyledons</taxon>
        <taxon>Gunneridae</taxon>
        <taxon>Pentapetalae</taxon>
        <taxon>asterids</taxon>
        <taxon>campanulids</taxon>
        <taxon>Asterales</taxon>
        <taxon>Asteraceae</taxon>
        <taxon>Asteroideae</taxon>
        <taxon>Anthemideae</taxon>
        <taxon>Anthemidinae</taxon>
        <taxon>Tanacetum</taxon>
    </lineage>
</organism>
<evidence type="ECO:0000313" key="3">
    <source>
        <dbReference type="Proteomes" id="UP001151760"/>
    </source>
</evidence>
<dbReference type="EMBL" id="BQNB010017540">
    <property type="protein sequence ID" value="GJT64388.1"/>
    <property type="molecule type" value="Genomic_DNA"/>
</dbReference>
<sequence>VDEVPGEKLGVDEAPGELIS</sequence>
<evidence type="ECO:0000256" key="1">
    <source>
        <dbReference type="SAM" id="MobiDB-lite"/>
    </source>
</evidence>